<gene>
    <name evidence="3" type="primary">bcsF</name>
    <name evidence="4" type="ORF">GHN41_16230</name>
    <name evidence="3" type="ORF">GHN86_06320</name>
    <name evidence="2" type="ORF">GHN94_09920</name>
    <name evidence="5" type="ORF">GHO29_07425</name>
</gene>
<organism evidence="3">
    <name type="scientific">Pseudomonas helleri</name>
    <dbReference type="NCBI Taxonomy" id="1608996"/>
    <lineage>
        <taxon>Bacteria</taxon>
        <taxon>Pseudomonadati</taxon>
        <taxon>Pseudomonadota</taxon>
        <taxon>Gammaproteobacteria</taxon>
        <taxon>Pseudomonadales</taxon>
        <taxon>Pseudomonadaceae</taxon>
        <taxon>Pseudomonas</taxon>
    </lineage>
</organism>
<dbReference type="Proteomes" id="UP000437970">
    <property type="component" value="Unassembled WGS sequence"/>
</dbReference>
<evidence type="ECO:0000313" key="2">
    <source>
        <dbReference type="EMBL" id="MQT26140.1"/>
    </source>
</evidence>
<evidence type="ECO:0000313" key="7">
    <source>
        <dbReference type="Proteomes" id="UP000443000"/>
    </source>
</evidence>
<name>A0A6A7YTE5_9PSED</name>
<keyword evidence="1" id="KW-0812">Transmembrane</keyword>
<dbReference type="EMBL" id="WIWP01000013">
    <property type="protein sequence ID" value="MQT26140.1"/>
    <property type="molecule type" value="Genomic_DNA"/>
</dbReference>
<dbReference type="Proteomes" id="UP000443000">
    <property type="component" value="Unassembled WGS sequence"/>
</dbReference>
<reference evidence="6 7" key="1">
    <citation type="submission" date="2019-10" db="EMBL/GenBank/DDBJ databases">
        <title>Evaluation of single-gene subtyping targets for Pseudomonas.</title>
        <authorList>
            <person name="Reichler S.J."/>
            <person name="Orsi R.H."/>
            <person name="Wiedmann M."/>
            <person name="Martin N.H."/>
            <person name="Murphy S.I."/>
        </authorList>
    </citation>
    <scope>NUCLEOTIDE SEQUENCE</scope>
    <source>
        <strain evidence="2 8">FSL R10-0802</strain>
        <strain evidence="4 7">FSL R10-1594</strain>
        <strain evidence="5 6">FSL R10-1984</strain>
        <strain evidence="3">FSL R10-2339</strain>
    </source>
</reference>
<dbReference type="Proteomes" id="UP000713985">
    <property type="component" value="Unassembled WGS sequence"/>
</dbReference>
<proteinExistence type="predicted"/>
<accession>A0A6A7YTE5</accession>
<evidence type="ECO:0000313" key="3">
    <source>
        <dbReference type="EMBL" id="MQT79683.1"/>
    </source>
</evidence>
<comment type="caution">
    <text evidence="3">The sequence shown here is derived from an EMBL/GenBank/DDBJ whole genome shotgun (WGS) entry which is preliminary data.</text>
</comment>
<dbReference type="AlphaFoldDB" id="A0A6A7YTE5"/>
<evidence type="ECO:0000313" key="4">
    <source>
        <dbReference type="EMBL" id="MQU17985.1"/>
    </source>
</evidence>
<keyword evidence="1" id="KW-1133">Transmembrane helix</keyword>
<keyword evidence="8" id="KW-1185">Reference proteome</keyword>
<evidence type="ECO:0000256" key="1">
    <source>
        <dbReference type="SAM" id="Phobius"/>
    </source>
</evidence>
<keyword evidence="1" id="KW-0472">Membrane</keyword>
<evidence type="ECO:0000313" key="6">
    <source>
        <dbReference type="Proteomes" id="UP000437970"/>
    </source>
</evidence>
<sequence length="66" mass="7461">MTFLDLIDLITLTCLISVTGTLLVQRLGRYAKGQWERRLPPRYLKPCGVRRRAPVSASSRATDESI</sequence>
<feature type="transmembrane region" description="Helical" evidence="1">
    <location>
        <begin position="6"/>
        <end position="24"/>
    </location>
</feature>
<evidence type="ECO:0000313" key="5">
    <source>
        <dbReference type="EMBL" id="MQU26317.1"/>
    </source>
</evidence>
<evidence type="ECO:0000313" key="8">
    <source>
        <dbReference type="Proteomes" id="UP000713985"/>
    </source>
</evidence>
<dbReference type="EMBL" id="WIVT01000020">
    <property type="protein sequence ID" value="MQU17985.1"/>
    <property type="molecule type" value="Genomic_DNA"/>
</dbReference>
<dbReference type="EMBL" id="WIWC01000007">
    <property type="protein sequence ID" value="MQT79683.1"/>
    <property type="molecule type" value="Genomic_DNA"/>
</dbReference>
<dbReference type="Pfam" id="PF11120">
    <property type="entry name" value="CBP_BcsF"/>
    <property type="match status" value="1"/>
</dbReference>
<dbReference type="RefSeq" id="WP_153378207.1">
    <property type="nucleotide sequence ID" value="NZ_CAXAOS010000007.1"/>
</dbReference>
<dbReference type="InterPro" id="IPR019995">
    <property type="entry name" value="Cellulose_BcsF/YhjT"/>
</dbReference>
<dbReference type="EMBL" id="WIVW01000006">
    <property type="protein sequence ID" value="MQU26317.1"/>
    <property type="molecule type" value="Genomic_DNA"/>
</dbReference>
<protein>
    <submittedName>
        <fullName evidence="3">Cellulose biosynthesis protein BcsF</fullName>
    </submittedName>
</protein>